<protein>
    <recommendedName>
        <fullName evidence="3">Mos1 transposase HTH domain-containing protein</fullName>
    </recommendedName>
</protein>
<comment type="caution">
    <text evidence="1">The sequence shown here is derived from an EMBL/GenBank/DDBJ whole genome shotgun (WGS) entry which is preliminary data.</text>
</comment>
<proteinExistence type="predicted"/>
<name>A0A4Y2VB62_ARAVE</name>
<gene>
    <name evidence="1" type="ORF">AVEN_114150_1</name>
</gene>
<evidence type="ECO:0008006" key="3">
    <source>
        <dbReference type="Google" id="ProtNLM"/>
    </source>
</evidence>
<keyword evidence="2" id="KW-1185">Reference proteome</keyword>
<evidence type="ECO:0000313" key="2">
    <source>
        <dbReference type="Proteomes" id="UP000499080"/>
    </source>
</evidence>
<dbReference type="EMBL" id="BGPR01044542">
    <property type="protein sequence ID" value="GBO21336.1"/>
    <property type="molecule type" value="Genomic_DNA"/>
</dbReference>
<dbReference type="Proteomes" id="UP000499080">
    <property type="component" value="Unassembled WGS sequence"/>
</dbReference>
<reference evidence="1 2" key="1">
    <citation type="journal article" date="2019" name="Sci. Rep.">
        <title>Orb-weaving spider Araneus ventricosus genome elucidates the spidroin gene catalogue.</title>
        <authorList>
            <person name="Kono N."/>
            <person name="Nakamura H."/>
            <person name="Ohtoshi R."/>
            <person name="Moran D.A.P."/>
            <person name="Shinohara A."/>
            <person name="Yoshida Y."/>
            <person name="Fujiwara M."/>
            <person name="Mori M."/>
            <person name="Tomita M."/>
            <person name="Arakawa K."/>
        </authorList>
    </citation>
    <scope>NUCLEOTIDE SEQUENCE [LARGE SCALE GENOMIC DNA]</scope>
</reference>
<dbReference type="AlphaFoldDB" id="A0A4Y2VB62"/>
<organism evidence="1 2">
    <name type="scientific">Araneus ventricosus</name>
    <name type="common">Orbweaver spider</name>
    <name type="synonym">Epeira ventricosa</name>
    <dbReference type="NCBI Taxonomy" id="182803"/>
    <lineage>
        <taxon>Eukaryota</taxon>
        <taxon>Metazoa</taxon>
        <taxon>Ecdysozoa</taxon>
        <taxon>Arthropoda</taxon>
        <taxon>Chelicerata</taxon>
        <taxon>Arachnida</taxon>
        <taxon>Araneae</taxon>
        <taxon>Araneomorphae</taxon>
        <taxon>Entelegynae</taxon>
        <taxon>Araneoidea</taxon>
        <taxon>Araneidae</taxon>
        <taxon>Araneus</taxon>
    </lineage>
</organism>
<accession>A0A4Y2VB62</accession>
<evidence type="ECO:0000313" key="1">
    <source>
        <dbReference type="EMBL" id="GBO21336.1"/>
    </source>
</evidence>
<sequence length="81" mass="9674">MMQQVYGDAATSRARCFEWHSSFKSGRTSLEYDERSTAEIQRKWQKALVFEKWTSRIYSRNDKNTVFVCKETTLKCVHEEK</sequence>